<dbReference type="EMBL" id="QNRJ01000008">
    <property type="protein sequence ID" value="RBP03733.1"/>
    <property type="molecule type" value="Genomic_DNA"/>
</dbReference>
<comment type="caution">
    <text evidence="1">The sequence shown here is derived from an EMBL/GenBank/DDBJ whole genome shotgun (WGS) entry which is preliminary data.</text>
</comment>
<proteinExistence type="predicted"/>
<sequence length="42" mass="4885">MQSCSKMIELCMKGENKNIFSYLGVKNHEYLTSFKECDSSIF</sequence>
<evidence type="ECO:0000313" key="2">
    <source>
        <dbReference type="Proteomes" id="UP000252118"/>
    </source>
</evidence>
<name>A0A366EMW0_9BACI</name>
<gene>
    <name evidence="1" type="ORF">DET59_108159</name>
</gene>
<evidence type="ECO:0000313" key="1">
    <source>
        <dbReference type="EMBL" id="RBP03733.1"/>
    </source>
</evidence>
<reference evidence="1 2" key="1">
    <citation type="submission" date="2018-06" db="EMBL/GenBank/DDBJ databases">
        <title>Freshwater and sediment microbial communities from various areas in North America, analyzing microbe dynamics in response to fracking.</title>
        <authorList>
            <person name="Lamendella R."/>
        </authorList>
    </citation>
    <scope>NUCLEOTIDE SEQUENCE [LARGE SCALE GENOMIC DNA]</scope>
    <source>
        <strain evidence="1 2">97B</strain>
    </source>
</reference>
<organism evidence="1 2">
    <name type="scientific">Rossellomorea aquimaris</name>
    <dbReference type="NCBI Taxonomy" id="189382"/>
    <lineage>
        <taxon>Bacteria</taxon>
        <taxon>Bacillati</taxon>
        <taxon>Bacillota</taxon>
        <taxon>Bacilli</taxon>
        <taxon>Bacillales</taxon>
        <taxon>Bacillaceae</taxon>
        <taxon>Rossellomorea</taxon>
    </lineage>
</organism>
<dbReference type="Proteomes" id="UP000252118">
    <property type="component" value="Unassembled WGS sequence"/>
</dbReference>
<protein>
    <submittedName>
        <fullName evidence="1">Uncharacterized protein</fullName>
    </submittedName>
</protein>
<accession>A0A366EMW0</accession>
<dbReference type="AlphaFoldDB" id="A0A366EMW0"/>